<organism evidence="2 3">
    <name type="scientific">Steroidobacter gossypii</name>
    <dbReference type="NCBI Taxonomy" id="2805490"/>
    <lineage>
        <taxon>Bacteria</taxon>
        <taxon>Pseudomonadati</taxon>
        <taxon>Pseudomonadota</taxon>
        <taxon>Gammaproteobacteria</taxon>
        <taxon>Steroidobacterales</taxon>
        <taxon>Steroidobacteraceae</taxon>
        <taxon>Steroidobacter</taxon>
    </lineage>
</organism>
<accession>A0ABS1X074</accession>
<gene>
    <name evidence="2" type="ORF">JM946_17945</name>
</gene>
<proteinExistence type="predicted"/>
<dbReference type="InterPro" id="IPR036291">
    <property type="entry name" value="NAD(P)-bd_dom_sf"/>
</dbReference>
<dbReference type="PANTHER" id="PTHR43162:SF1">
    <property type="entry name" value="PRESTALK A DIFFERENTIATION PROTEIN A"/>
    <property type="match status" value="1"/>
</dbReference>
<dbReference type="Gene3D" id="3.40.50.720">
    <property type="entry name" value="NAD(P)-binding Rossmann-like Domain"/>
    <property type="match status" value="1"/>
</dbReference>
<comment type="caution">
    <text evidence="2">The sequence shown here is derived from an EMBL/GenBank/DDBJ whole genome shotgun (WGS) entry which is preliminary data.</text>
</comment>
<evidence type="ECO:0000259" key="1">
    <source>
        <dbReference type="Pfam" id="PF05368"/>
    </source>
</evidence>
<dbReference type="Gene3D" id="3.90.25.10">
    <property type="entry name" value="UDP-galactose 4-epimerase, domain 1"/>
    <property type="match status" value="1"/>
</dbReference>
<evidence type="ECO:0000313" key="3">
    <source>
        <dbReference type="Proteomes" id="UP000661077"/>
    </source>
</evidence>
<dbReference type="Pfam" id="PF05368">
    <property type="entry name" value="NmrA"/>
    <property type="match status" value="1"/>
</dbReference>
<name>A0ABS1X074_9GAMM</name>
<keyword evidence="3" id="KW-1185">Reference proteome</keyword>
<dbReference type="InterPro" id="IPR051604">
    <property type="entry name" value="Ergot_Alk_Oxidoreductase"/>
</dbReference>
<dbReference type="InterPro" id="IPR006311">
    <property type="entry name" value="TAT_signal"/>
</dbReference>
<reference evidence="2 3" key="1">
    <citation type="journal article" date="2021" name="Int. J. Syst. Evol. Microbiol.">
        <title>Steroidobacter gossypii sp. nov., isolated from soil of cotton cropping field.</title>
        <authorList>
            <person name="Huang R."/>
            <person name="Yang S."/>
            <person name="Zhen C."/>
            <person name="Liu W."/>
        </authorList>
    </citation>
    <scope>NUCLEOTIDE SEQUENCE [LARGE SCALE GENOMIC DNA]</scope>
    <source>
        <strain evidence="2 3">S1-65</strain>
    </source>
</reference>
<evidence type="ECO:0000313" key="2">
    <source>
        <dbReference type="EMBL" id="MBM0106616.1"/>
    </source>
</evidence>
<dbReference type="Proteomes" id="UP000661077">
    <property type="component" value="Unassembled WGS sequence"/>
</dbReference>
<dbReference type="SUPFAM" id="SSF51735">
    <property type="entry name" value="NAD(P)-binding Rossmann-fold domains"/>
    <property type="match status" value="1"/>
</dbReference>
<sequence length="354" mass="38122">MNIEVEMPGTKQHGVTRDFEPRTIEDMDRRRALGKIALGAGMLMTAGASQLVAASDAATAGVVVVTAATGNIGRRVLDHMLTSGARVRVIVRDASRLPDRARPHVEVVEGSHSDFSSVDGAFKGADSVFWLCPPDPRAQSVMAAYVDFTRAACEAISKHGVRRVVSISALGRGTPMAANAGYVTASLAMDDLIASTGVNLRALTMPSFMDNLLRQSEPIKHQGVFRSPIDGDRKLPSCAARDIASVAARLLIDRSWQGRGEVPVLGPEDLSFEDMARIMSEVLGKPVRFEQVSLEAYRAGAIQRGMSEAMAQAMTDMARAKNEGLDNAVKRTPENSTPTTFRQWCTEELKPAVT</sequence>
<dbReference type="EMBL" id="JAEVLS010000004">
    <property type="protein sequence ID" value="MBM0106616.1"/>
    <property type="molecule type" value="Genomic_DNA"/>
</dbReference>
<protein>
    <submittedName>
        <fullName evidence="2">NAD(P)H-binding protein</fullName>
    </submittedName>
</protein>
<dbReference type="PROSITE" id="PS51318">
    <property type="entry name" value="TAT"/>
    <property type="match status" value="1"/>
</dbReference>
<dbReference type="PANTHER" id="PTHR43162">
    <property type="match status" value="1"/>
</dbReference>
<dbReference type="InterPro" id="IPR008030">
    <property type="entry name" value="NmrA-like"/>
</dbReference>
<feature type="domain" description="NmrA-like" evidence="1">
    <location>
        <begin position="62"/>
        <end position="323"/>
    </location>
</feature>